<evidence type="ECO:0000256" key="1">
    <source>
        <dbReference type="ARBA" id="ARBA00004752"/>
    </source>
</evidence>
<name>A0ABT0Z1N1_9FLAO</name>
<dbReference type="InterPro" id="IPR038063">
    <property type="entry name" value="Transpep_catalytic_dom"/>
</dbReference>
<evidence type="ECO:0000313" key="10">
    <source>
        <dbReference type="Proteomes" id="UP001155077"/>
    </source>
</evidence>
<dbReference type="Gene3D" id="2.40.440.10">
    <property type="entry name" value="L,D-transpeptidase catalytic domain-like"/>
    <property type="match status" value="1"/>
</dbReference>
<feature type="active site" description="Proton donor/acceptor" evidence="7">
    <location>
        <position position="448"/>
    </location>
</feature>
<keyword evidence="6 7" id="KW-0961">Cell wall biogenesis/degradation</keyword>
<comment type="similarity">
    <text evidence="2">Belongs to the YkuD family.</text>
</comment>
<keyword evidence="5 7" id="KW-0573">Peptidoglycan synthesis</keyword>
<dbReference type="Pfam" id="PF03734">
    <property type="entry name" value="YkuD"/>
    <property type="match status" value="1"/>
</dbReference>
<feature type="active site" description="Nucleophile" evidence="7">
    <location>
        <position position="467"/>
    </location>
</feature>
<dbReference type="PANTHER" id="PTHR41533:SF2">
    <property type="entry name" value="BLR7131 PROTEIN"/>
    <property type="match status" value="1"/>
</dbReference>
<keyword evidence="10" id="KW-1185">Reference proteome</keyword>
<evidence type="ECO:0000259" key="8">
    <source>
        <dbReference type="PROSITE" id="PS52029"/>
    </source>
</evidence>
<dbReference type="InterPro" id="IPR036365">
    <property type="entry name" value="PGBD-like_sf"/>
</dbReference>
<dbReference type="InterPro" id="IPR002477">
    <property type="entry name" value="Peptidoglycan-bd-like"/>
</dbReference>
<dbReference type="PANTHER" id="PTHR41533">
    <property type="entry name" value="L,D-TRANSPEPTIDASE HI_1667-RELATED"/>
    <property type="match status" value="1"/>
</dbReference>
<dbReference type="Gene3D" id="1.10.101.10">
    <property type="entry name" value="PGBD-like superfamily/PGBD"/>
    <property type="match status" value="1"/>
</dbReference>
<comment type="caution">
    <text evidence="9">The sequence shown here is derived from an EMBL/GenBank/DDBJ whole genome shotgun (WGS) entry which is preliminary data.</text>
</comment>
<evidence type="ECO:0000256" key="3">
    <source>
        <dbReference type="ARBA" id="ARBA00022679"/>
    </source>
</evidence>
<sequence>MKKYYMRAPVLISCLFYLILLSGCKNEKKAPGIEERNEVEEITSITKPGRIEDFFDEDKAEPELYNLSAVASFYKENDYSPVWNQRELREDLYRNIENIENEGLFFEDYHGDILQELLSSLDTNSKKENTFLEILLTDAFLKLSEDLATGKLNPKDLYEIWGTPLNEIDSKELLKKAISEGDIQKALDSVRPKHIVYHDLKKALKKFKRAGIEEDSITKIPDGKLIRPGESDARIELVAKRLAELGYFKENVDSTNTNYNLKLQDAVKAFQQDHGLQVDALLGSTTIKNLNLTRRDRYHQILVNLERWRWYPRDLGEHYIIINIPHYKLSVVKNGDTIRSHRTMVGTQVRKTPVFSDEVGYIVYNPTWTIPPTIKKNDVIPGMRRDANYLRKKGLRVFDSDGNLVDPSTVDWSSSKPLSYTYRQQPGASNPLGVVKIIYPNEYMIYLHDTPSKDLFQKNARAQSSGCVRVQDALDLAKYLLSDQEKYDDEKIEEIIKSGKITEIPVTQVVKVHHFYWTVINEKDTTKFIDDIYNLDNKLWEQLKPAG</sequence>
<keyword evidence="3" id="KW-0808">Transferase</keyword>
<feature type="domain" description="L,D-TPase catalytic" evidence="8">
    <location>
        <begin position="318"/>
        <end position="495"/>
    </location>
</feature>
<dbReference type="CDD" id="cd16913">
    <property type="entry name" value="YkuD_like"/>
    <property type="match status" value="1"/>
</dbReference>
<dbReference type="InterPro" id="IPR052905">
    <property type="entry name" value="LD-transpeptidase_YkuD-like"/>
</dbReference>
<evidence type="ECO:0000313" key="9">
    <source>
        <dbReference type="EMBL" id="MCM8569067.1"/>
    </source>
</evidence>
<dbReference type="EMBL" id="JAMSCK010000002">
    <property type="protein sequence ID" value="MCM8569067.1"/>
    <property type="molecule type" value="Genomic_DNA"/>
</dbReference>
<evidence type="ECO:0000256" key="2">
    <source>
        <dbReference type="ARBA" id="ARBA00005992"/>
    </source>
</evidence>
<protein>
    <submittedName>
        <fullName evidence="9">L,D-transpeptidase family protein</fullName>
    </submittedName>
</protein>
<dbReference type="PROSITE" id="PS52029">
    <property type="entry name" value="LD_TPASE"/>
    <property type="match status" value="1"/>
</dbReference>
<evidence type="ECO:0000256" key="7">
    <source>
        <dbReference type="PROSITE-ProRule" id="PRU01373"/>
    </source>
</evidence>
<dbReference type="Pfam" id="PF01471">
    <property type="entry name" value="PG_binding_1"/>
    <property type="match status" value="1"/>
</dbReference>
<reference evidence="9" key="1">
    <citation type="submission" date="2022-06" db="EMBL/GenBank/DDBJ databases">
        <title>Gramella sediminis sp. nov., isolated from deep-sea sediment of the Indian Ocean.</title>
        <authorList>
            <person name="Yang L."/>
        </authorList>
    </citation>
    <scope>NUCLEOTIDE SEQUENCE</scope>
    <source>
        <strain evidence="9">HMD3159</strain>
    </source>
</reference>
<dbReference type="InterPro" id="IPR045380">
    <property type="entry name" value="LD_TPept_scaffold_dom"/>
</dbReference>
<keyword evidence="4 7" id="KW-0133">Cell shape</keyword>
<evidence type="ECO:0000256" key="6">
    <source>
        <dbReference type="ARBA" id="ARBA00023316"/>
    </source>
</evidence>
<organism evidence="9 10">
    <name type="scientific">Gramella jeungdoensis</name>
    <dbReference type="NCBI Taxonomy" id="708091"/>
    <lineage>
        <taxon>Bacteria</taxon>
        <taxon>Pseudomonadati</taxon>
        <taxon>Bacteroidota</taxon>
        <taxon>Flavobacteriia</taxon>
        <taxon>Flavobacteriales</taxon>
        <taxon>Flavobacteriaceae</taxon>
        <taxon>Christiangramia</taxon>
    </lineage>
</organism>
<dbReference type="PROSITE" id="PS51257">
    <property type="entry name" value="PROKAR_LIPOPROTEIN"/>
    <property type="match status" value="1"/>
</dbReference>
<comment type="pathway">
    <text evidence="1 7">Cell wall biogenesis; peptidoglycan biosynthesis.</text>
</comment>
<dbReference type="InterPro" id="IPR005490">
    <property type="entry name" value="LD_TPept_cat_dom"/>
</dbReference>
<dbReference type="SUPFAM" id="SSF47090">
    <property type="entry name" value="PGBD-like"/>
    <property type="match status" value="1"/>
</dbReference>
<accession>A0ABT0Z1N1</accession>
<dbReference type="Pfam" id="PF20142">
    <property type="entry name" value="Scaffold"/>
    <property type="match status" value="1"/>
</dbReference>
<dbReference type="SUPFAM" id="SSF141523">
    <property type="entry name" value="L,D-transpeptidase catalytic domain-like"/>
    <property type="match status" value="1"/>
</dbReference>
<gene>
    <name evidence="9" type="ORF">NE848_06735</name>
</gene>
<evidence type="ECO:0000256" key="5">
    <source>
        <dbReference type="ARBA" id="ARBA00022984"/>
    </source>
</evidence>
<dbReference type="InterPro" id="IPR036366">
    <property type="entry name" value="PGBDSf"/>
</dbReference>
<evidence type="ECO:0000256" key="4">
    <source>
        <dbReference type="ARBA" id="ARBA00022960"/>
    </source>
</evidence>
<proteinExistence type="inferred from homology"/>
<dbReference type="Proteomes" id="UP001155077">
    <property type="component" value="Unassembled WGS sequence"/>
</dbReference>